<name>A0ABV8SLH4_9GAMM</name>
<keyword evidence="6 8" id="KW-0472">Membrane</keyword>
<feature type="domain" description="TonB-dependent receptor-like beta-barrel" evidence="10">
    <location>
        <begin position="178"/>
        <end position="584"/>
    </location>
</feature>
<dbReference type="Pfam" id="PF00593">
    <property type="entry name" value="TonB_dep_Rec_b-barrel"/>
    <property type="match status" value="1"/>
</dbReference>
<dbReference type="Proteomes" id="UP001595904">
    <property type="component" value="Unassembled WGS sequence"/>
</dbReference>
<evidence type="ECO:0000256" key="7">
    <source>
        <dbReference type="ARBA" id="ARBA00023237"/>
    </source>
</evidence>
<dbReference type="PANTHER" id="PTHR30069:SF37">
    <property type="entry name" value="FERRIC VIBRIOBACTIN RECEPTOR VIUA"/>
    <property type="match status" value="1"/>
</dbReference>
<keyword evidence="13" id="KW-1185">Reference proteome</keyword>
<dbReference type="InterPro" id="IPR000531">
    <property type="entry name" value="Beta-barrel_TonB"/>
</dbReference>
<keyword evidence="2 8" id="KW-0813">Transport</keyword>
<evidence type="ECO:0000256" key="4">
    <source>
        <dbReference type="ARBA" id="ARBA00022692"/>
    </source>
</evidence>
<dbReference type="Pfam" id="PF07715">
    <property type="entry name" value="Plug"/>
    <property type="match status" value="1"/>
</dbReference>
<dbReference type="InterPro" id="IPR039426">
    <property type="entry name" value="TonB-dep_rcpt-like"/>
</dbReference>
<evidence type="ECO:0000259" key="10">
    <source>
        <dbReference type="Pfam" id="PF00593"/>
    </source>
</evidence>
<evidence type="ECO:0000313" key="13">
    <source>
        <dbReference type="Proteomes" id="UP001595904"/>
    </source>
</evidence>
<comment type="subcellular location">
    <subcellularLocation>
        <location evidence="1 8">Cell outer membrane</location>
        <topology evidence="1 8">Multi-pass membrane protein</topology>
    </subcellularLocation>
</comment>
<dbReference type="InterPro" id="IPR012910">
    <property type="entry name" value="Plug_dom"/>
</dbReference>
<evidence type="ECO:0000256" key="5">
    <source>
        <dbReference type="ARBA" id="ARBA00023077"/>
    </source>
</evidence>
<evidence type="ECO:0000256" key="1">
    <source>
        <dbReference type="ARBA" id="ARBA00004571"/>
    </source>
</evidence>
<feature type="domain" description="TonB-dependent receptor plug" evidence="11">
    <location>
        <begin position="38"/>
        <end position="146"/>
    </location>
</feature>
<evidence type="ECO:0000256" key="8">
    <source>
        <dbReference type="PROSITE-ProRule" id="PRU01360"/>
    </source>
</evidence>
<accession>A0ABV8SLH4</accession>
<evidence type="ECO:0000256" key="3">
    <source>
        <dbReference type="ARBA" id="ARBA00022452"/>
    </source>
</evidence>
<evidence type="ECO:0000313" key="12">
    <source>
        <dbReference type="EMBL" id="MFC4307463.1"/>
    </source>
</evidence>
<dbReference type="Gene3D" id="2.170.130.10">
    <property type="entry name" value="TonB-dependent receptor, plug domain"/>
    <property type="match status" value="1"/>
</dbReference>
<gene>
    <name evidence="12" type="ORF">ACFPN2_00075</name>
</gene>
<comment type="caution">
    <text evidence="12">The sequence shown here is derived from an EMBL/GenBank/DDBJ whole genome shotgun (WGS) entry which is preliminary data.</text>
</comment>
<dbReference type="SUPFAM" id="SSF56935">
    <property type="entry name" value="Porins"/>
    <property type="match status" value="1"/>
</dbReference>
<dbReference type="PROSITE" id="PS52016">
    <property type="entry name" value="TONB_DEPENDENT_REC_3"/>
    <property type="match status" value="1"/>
</dbReference>
<keyword evidence="12" id="KW-0675">Receptor</keyword>
<proteinExistence type="inferred from homology"/>
<organism evidence="12 13">
    <name type="scientific">Steroidobacter flavus</name>
    <dbReference type="NCBI Taxonomy" id="1842136"/>
    <lineage>
        <taxon>Bacteria</taxon>
        <taxon>Pseudomonadati</taxon>
        <taxon>Pseudomonadota</taxon>
        <taxon>Gammaproteobacteria</taxon>
        <taxon>Steroidobacterales</taxon>
        <taxon>Steroidobacteraceae</taxon>
        <taxon>Steroidobacter</taxon>
    </lineage>
</organism>
<dbReference type="InterPro" id="IPR037066">
    <property type="entry name" value="Plug_dom_sf"/>
</dbReference>
<dbReference type="Gene3D" id="2.40.170.20">
    <property type="entry name" value="TonB-dependent receptor, beta-barrel domain"/>
    <property type="match status" value="1"/>
</dbReference>
<protein>
    <submittedName>
        <fullName evidence="12">TonB-dependent receptor plug domain-containing protein</fullName>
    </submittedName>
</protein>
<dbReference type="RefSeq" id="WP_380593750.1">
    <property type="nucleotide sequence ID" value="NZ_JBHSDU010000001.1"/>
</dbReference>
<keyword evidence="5 9" id="KW-0798">TonB box</keyword>
<dbReference type="PANTHER" id="PTHR30069">
    <property type="entry name" value="TONB-DEPENDENT OUTER MEMBRANE RECEPTOR"/>
    <property type="match status" value="1"/>
</dbReference>
<reference evidence="13" key="1">
    <citation type="journal article" date="2019" name="Int. J. Syst. Evol. Microbiol.">
        <title>The Global Catalogue of Microorganisms (GCM) 10K type strain sequencing project: providing services to taxonomists for standard genome sequencing and annotation.</title>
        <authorList>
            <consortium name="The Broad Institute Genomics Platform"/>
            <consortium name="The Broad Institute Genome Sequencing Center for Infectious Disease"/>
            <person name="Wu L."/>
            <person name="Ma J."/>
        </authorList>
    </citation>
    <scope>NUCLEOTIDE SEQUENCE [LARGE SCALE GENOMIC DNA]</scope>
    <source>
        <strain evidence="13">CGMCC 1.10759</strain>
    </source>
</reference>
<dbReference type="InterPro" id="IPR036942">
    <property type="entry name" value="Beta-barrel_TonB_sf"/>
</dbReference>
<keyword evidence="3 8" id="KW-1134">Transmembrane beta strand</keyword>
<evidence type="ECO:0000256" key="6">
    <source>
        <dbReference type="ARBA" id="ARBA00023136"/>
    </source>
</evidence>
<evidence type="ECO:0000256" key="2">
    <source>
        <dbReference type="ARBA" id="ARBA00022448"/>
    </source>
</evidence>
<evidence type="ECO:0000256" key="9">
    <source>
        <dbReference type="RuleBase" id="RU003357"/>
    </source>
</evidence>
<dbReference type="EMBL" id="JBHSDU010000001">
    <property type="protein sequence ID" value="MFC4307463.1"/>
    <property type="molecule type" value="Genomic_DNA"/>
</dbReference>
<comment type="similarity">
    <text evidence="8 9">Belongs to the TonB-dependent receptor family.</text>
</comment>
<evidence type="ECO:0000259" key="11">
    <source>
        <dbReference type="Pfam" id="PF07715"/>
    </source>
</evidence>
<sequence>MAAAGSALADNVIIRDPTFEQLASLTVTSVTGTARPQFTSPAAATVLTAEELNYIGIRNIPDALRYAPGVQVSQFNAPRWSISARGFNTITVDKLLVLVDGRSVYTPLWSGVYWEQHAWLDQDLARIEVINGPAGSVWGANAMNGVVNILSRSARETQGTALLVGTGTEEKVFGSFRYGGTAGENAWYRAYLDYSQHDDTELGDGSPTGDAWDMARIGFRYDRDDKDNRVFVKAEAQSGDFDEPGFVPSPTPPYQTLPPQGFNRGGFVQASWVRHLAEGSELAFGAWYERLERRLQPTDERSDTVDIGVRYSRQLARIHSISAGALYRYIQHDTTSTFQLTFTPPDRTLHQASVYLQDEVQLTKQVGLTLGVRVEDNPFTGTEWQPDVRLGWSLTDSQLLWAAVGRAVRTPTFADESRYYVNQVSPPGTFGPGSPAVIAPILGNRDLRSEELIAYQLGWRGRWRNGAMLSASVFYNDYDNLILYVPQPLDTVTLAPEFWSLALLPVNNGAGHANGAELSGVWQAKPRWRLLGELSYLDLKVVPSEVLLAKNITGSSAQLQASLRSYLDLGKDWQIGVGLRYVDELPALNVSSYVSAEVRVAKALAGGLELALVGQNLWDDRHAEFRTASFPIDPYIERSVYLALTWRR</sequence>
<keyword evidence="7 8" id="KW-0998">Cell outer membrane</keyword>
<keyword evidence="4 8" id="KW-0812">Transmembrane</keyword>